<dbReference type="Gene3D" id="1.20.58.70">
    <property type="match status" value="1"/>
</dbReference>
<dbReference type="Pfam" id="PF14523">
    <property type="entry name" value="Syntaxin_2"/>
    <property type="match status" value="1"/>
</dbReference>
<evidence type="ECO:0000259" key="1">
    <source>
        <dbReference type="Pfam" id="PF14523"/>
    </source>
</evidence>
<keyword evidence="3" id="KW-1185">Reference proteome</keyword>
<sequence length="123" mass="14241">MSFQELEAGGLRRSNNGYTNGFKQMDPTQVIASRIFQINIGVNTFQRLVNTLVTPKDTSELRDNLCCCNGGWLKEVVVIKVEEKRCFEMSFIRMRLVYGFHDWVKAESQNCCLEHKSGLRDWD</sequence>
<feature type="domain" description="Syntaxin N-terminal" evidence="1">
    <location>
        <begin position="28"/>
        <end position="65"/>
    </location>
</feature>
<proteinExistence type="predicted"/>
<name>A0A2U1P6W2_ARTAN</name>
<protein>
    <submittedName>
        <fullName evidence="2">Syntaxin/t-SNARE family protein</fullName>
    </submittedName>
</protein>
<dbReference type="GO" id="GO:0016020">
    <property type="term" value="C:membrane"/>
    <property type="evidence" value="ECO:0007669"/>
    <property type="project" value="InterPro"/>
</dbReference>
<dbReference type="OrthoDB" id="1647008at2759"/>
<dbReference type="Proteomes" id="UP000245207">
    <property type="component" value="Unassembled WGS sequence"/>
</dbReference>
<accession>A0A2U1P6W2</accession>
<evidence type="ECO:0000313" key="2">
    <source>
        <dbReference type="EMBL" id="PWA81500.1"/>
    </source>
</evidence>
<dbReference type="InterPro" id="IPR006011">
    <property type="entry name" value="Syntaxin_N"/>
</dbReference>
<organism evidence="2 3">
    <name type="scientific">Artemisia annua</name>
    <name type="common">Sweet wormwood</name>
    <dbReference type="NCBI Taxonomy" id="35608"/>
    <lineage>
        <taxon>Eukaryota</taxon>
        <taxon>Viridiplantae</taxon>
        <taxon>Streptophyta</taxon>
        <taxon>Embryophyta</taxon>
        <taxon>Tracheophyta</taxon>
        <taxon>Spermatophyta</taxon>
        <taxon>Magnoliopsida</taxon>
        <taxon>eudicotyledons</taxon>
        <taxon>Gunneridae</taxon>
        <taxon>Pentapetalae</taxon>
        <taxon>asterids</taxon>
        <taxon>campanulids</taxon>
        <taxon>Asterales</taxon>
        <taxon>Asteraceae</taxon>
        <taxon>Asteroideae</taxon>
        <taxon>Anthemideae</taxon>
        <taxon>Artemisiinae</taxon>
        <taxon>Artemisia</taxon>
    </lineage>
</organism>
<reference evidence="2 3" key="1">
    <citation type="journal article" date="2018" name="Mol. Plant">
        <title>The genome of Artemisia annua provides insight into the evolution of Asteraceae family and artemisinin biosynthesis.</title>
        <authorList>
            <person name="Shen Q."/>
            <person name="Zhang L."/>
            <person name="Liao Z."/>
            <person name="Wang S."/>
            <person name="Yan T."/>
            <person name="Shi P."/>
            <person name="Liu M."/>
            <person name="Fu X."/>
            <person name="Pan Q."/>
            <person name="Wang Y."/>
            <person name="Lv Z."/>
            <person name="Lu X."/>
            <person name="Zhang F."/>
            <person name="Jiang W."/>
            <person name="Ma Y."/>
            <person name="Chen M."/>
            <person name="Hao X."/>
            <person name="Li L."/>
            <person name="Tang Y."/>
            <person name="Lv G."/>
            <person name="Zhou Y."/>
            <person name="Sun X."/>
            <person name="Brodelius P.E."/>
            <person name="Rose J.K.C."/>
            <person name="Tang K."/>
        </authorList>
    </citation>
    <scope>NUCLEOTIDE SEQUENCE [LARGE SCALE GENOMIC DNA]</scope>
    <source>
        <strain evidence="3">cv. Huhao1</strain>
        <tissue evidence="2">Leaf</tissue>
    </source>
</reference>
<dbReference type="STRING" id="35608.A0A2U1P6W2"/>
<gene>
    <name evidence="2" type="ORF">CTI12_AA187640</name>
</gene>
<evidence type="ECO:0000313" key="3">
    <source>
        <dbReference type="Proteomes" id="UP000245207"/>
    </source>
</evidence>
<comment type="caution">
    <text evidence="2">The sequence shown here is derived from an EMBL/GenBank/DDBJ whole genome shotgun (WGS) entry which is preliminary data.</text>
</comment>
<dbReference type="EMBL" id="PKPP01001582">
    <property type="protein sequence ID" value="PWA81500.1"/>
    <property type="molecule type" value="Genomic_DNA"/>
</dbReference>
<dbReference type="AlphaFoldDB" id="A0A2U1P6W2"/>